<proteinExistence type="predicted"/>
<accession>A0AAD9A1S2</accession>
<dbReference type="Proteomes" id="UP001243330">
    <property type="component" value="Unassembled WGS sequence"/>
</dbReference>
<evidence type="ECO:0000313" key="1">
    <source>
        <dbReference type="EMBL" id="KAK1839563.1"/>
    </source>
</evidence>
<dbReference type="GO" id="GO:0006508">
    <property type="term" value="P:proteolysis"/>
    <property type="evidence" value="ECO:0007669"/>
    <property type="project" value="UniProtKB-KW"/>
</dbReference>
<keyword evidence="1" id="KW-0645">Protease</keyword>
<comment type="caution">
    <text evidence="1">The sequence shown here is derived from an EMBL/GenBank/DDBJ whole genome shotgun (WGS) entry which is preliminary data.</text>
</comment>
<sequence>MAIDATYHFVIPEGNSQVVHDLIRRDLGVVRVTHNHNWTRNIPALDHIGWEGGCVTSNARNVYERIEQNQIMAVTSDQVIVDSGATTALLKIGINHQAKPANQPYAGIPGKKRSVVPRQEVKNGDADIWESFDDPVLKCEGVENDQRWVERN</sequence>
<keyword evidence="1" id="KW-0378">Hydrolase</keyword>
<reference evidence="1" key="1">
    <citation type="submission" date="2023-01" db="EMBL/GenBank/DDBJ databases">
        <title>Colletotrichum chrysophilum M932 genome sequence.</title>
        <authorList>
            <person name="Baroncelli R."/>
        </authorList>
    </citation>
    <scope>NUCLEOTIDE SEQUENCE</scope>
    <source>
        <strain evidence="1">M932</strain>
    </source>
</reference>
<evidence type="ECO:0000313" key="2">
    <source>
        <dbReference type="Proteomes" id="UP001243330"/>
    </source>
</evidence>
<protein>
    <submittedName>
        <fullName evidence="1">Serine protease</fullName>
    </submittedName>
</protein>
<dbReference type="AlphaFoldDB" id="A0AAD9A1S2"/>
<organism evidence="1 2">
    <name type="scientific">Colletotrichum chrysophilum</name>
    <dbReference type="NCBI Taxonomy" id="1836956"/>
    <lineage>
        <taxon>Eukaryota</taxon>
        <taxon>Fungi</taxon>
        <taxon>Dikarya</taxon>
        <taxon>Ascomycota</taxon>
        <taxon>Pezizomycotina</taxon>
        <taxon>Sordariomycetes</taxon>
        <taxon>Hypocreomycetidae</taxon>
        <taxon>Glomerellales</taxon>
        <taxon>Glomerellaceae</taxon>
        <taxon>Colletotrichum</taxon>
        <taxon>Colletotrichum gloeosporioides species complex</taxon>
    </lineage>
</organism>
<name>A0AAD9A1S2_9PEZI</name>
<keyword evidence="2" id="KW-1185">Reference proteome</keyword>
<dbReference type="EMBL" id="JAQOWY010000656">
    <property type="protein sequence ID" value="KAK1839563.1"/>
    <property type="molecule type" value="Genomic_DNA"/>
</dbReference>
<dbReference type="GO" id="GO:0008233">
    <property type="term" value="F:peptidase activity"/>
    <property type="evidence" value="ECO:0007669"/>
    <property type="project" value="UniProtKB-KW"/>
</dbReference>
<gene>
    <name evidence="1" type="ORF">CCHR01_17810</name>
</gene>